<gene>
    <name evidence="1" type="ORF">CI610_01138</name>
</gene>
<dbReference type="EMBL" id="NSIT01000043">
    <property type="protein sequence ID" value="PJE79863.1"/>
    <property type="molecule type" value="Genomic_DNA"/>
</dbReference>
<accession>A0A2H9T9I0</accession>
<reference evidence="1" key="1">
    <citation type="journal article" date="2017" name="Appl. Environ. Microbiol.">
        <title>Molecular characterization of an Endozoicomonas-like organism causing infection in king scallop Pecten maximus L.</title>
        <authorList>
            <person name="Cano I."/>
            <person name="van Aerle R."/>
            <person name="Ross S."/>
            <person name="Verner-Jeffreys D.W."/>
            <person name="Paley R.K."/>
            <person name="Rimmer G."/>
            <person name="Ryder D."/>
            <person name="Hooper P."/>
            <person name="Stone D."/>
            <person name="Feist S.W."/>
        </authorList>
    </citation>
    <scope>NUCLEOTIDE SEQUENCE</scope>
</reference>
<comment type="caution">
    <text evidence="1">The sequence shown here is derived from an EMBL/GenBank/DDBJ whole genome shotgun (WGS) entry which is preliminary data.</text>
</comment>
<evidence type="ECO:0000313" key="1">
    <source>
        <dbReference type="EMBL" id="PJE79863.1"/>
    </source>
</evidence>
<dbReference type="AlphaFoldDB" id="A0A2H9T9I0"/>
<protein>
    <submittedName>
        <fullName evidence="1">Uncharacterized protein</fullName>
    </submittedName>
</protein>
<organism evidence="1">
    <name type="scientific">invertebrate metagenome</name>
    <dbReference type="NCBI Taxonomy" id="1711999"/>
    <lineage>
        <taxon>unclassified sequences</taxon>
        <taxon>metagenomes</taxon>
        <taxon>organismal metagenomes</taxon>
    </lineage>
</organism>
<proteinExistence type="predicted"/>
<sequence>MENSGVYTVYEDIDKNASGELINVYRSYFIQYEKNHQYKVVVSVRDQR</sequence>
<name>A0A2H9T9I0_9ZZZZ</name>